<name>A0A096PBD4_OSTTA</name>
<keyword evidence="2" id="KW-0804">Transcription</keyword>
<feature type="region of interest" description="Disordered" evidence="4">
    <location>
        <begin position="425"/>
        <end position="481"/>
    </location>
</feature>
<comment type="caution">
    <text evidence="5">The sequence shown here is derived from an EMBL/GenBank/DDBJ whole genome shotgun (WGS) entry which is preliminary data.</text>
</comment>
<dbReference type="AlphaFoldDB" id="A0A096PBD4"/>
<protein>
    <submittedName>
        <fullName evidence="5">Unnamed product</fullName>
    </submittedName>
</protein>
<keyword evidence="3" id="KW-0539">Nucleus</keyword>
<accession>A0A096PBD4</accession>
<keyword evidence="1" id="KW-0805">Transcription regulation</keyword>
<dbReference type="Proteomes" id="UP000009170">
    <property type="component" value="Unassembled WGS sequence"/>
</dbReference>
<sequence length="539" mass="60282">MANMRVMKRKREASIQLNKERSVRFALAASSFSPDQVTRLNQQIHQHTQLLFQTLALSVGRPDQVETATAVNILIIRLQQAASMQYQRLRNDKHRAHDASLFAVASADDENAVWYGHQPRKGVYTVFDCQPLRCARDFITAIGAAASTSDSPILWRNPRQMLDLVSNKYTAQQLAEMVPSNSPEFVRADDLFRNAPKTWEETVAFYKNISRPKKAAKSNPLFSNRFKTWTPISRAVYEVTKAFIPRISPDPKLLVGGAPLAEHSSAEFTNAEDWLIVVGVQHYGNDYSSIVNQLLVNSERIDVRRRLKSLRTQRFHDNTQVGGALRRAYDHAFRPLDENEIDIIQRTLHEFAAPKKPNLQCSVYYRSLWSAVCARLKERPPKCAFTLWRSQFRGGDVPGTALAGSRRGNWPSSKSDIARLQARLGAQSQNDHVDREEVADSDSEDAAGAAGAYERDKLSDSDSDSDAQENPRSTVNDRTNANASSFTEAQDAAIVSAAAFGVPLHELTEPGAACAGRSHDALIIRFNILKARHRARARS</sequence>
<dbReference type="GO" id="GO:0006355">
    <property type="term" value="P:regulation of DNA-templated transcription"/>
    <property type="evidence" value="ECO:0007669"/>
    <property type="project" value="TreeGrafter"/>
</dbReference>
<proteinExistence type="predicted"/>
<organism evidence="5 6">
    <name type="scientific">Ostreococcus tauri</name>
    <name type="common">Marine green alga</name>
    <dbReference type="NCBI Taxonomy" id="70448"/>
    <lineage>
        <taxon>Eukaryota</taxon>
        <taxon>Viridiplantae</taxon>
        <taxon>Chlorophyta</taxon>
        <taxon>Mamiellophyceae</taxon>
        <taxon>Mamiellales</taxon>
        <taxon>Bathycoccaceae</taxon>
        <taxon>Ostreococcus</taxon>
    </lineage>
</organism>
<evidence type="ECO:0000256" key="2">
    <source>
        <dbReference type="ARBA" id="ARBA00023163"/>
    </source>
</evidence>
<dbReference type="GO" id="GO:0003712">
    <property type="term" value="F:transcription coregulator activity"/>
    <property type="evidence" value="ECO:0007669"/>
    <property type="project" value="TreeGrafter"/>
</dbReference>
<gene>
    <name evidence="5" type="ORF">OT_ostta19g00180</name>
</gene>
<keyword evidence="6" id="KW-1185">Reference proteome</keyword>
<dbReference type="EMBL" id="CAID01000019">
    <property type="protein sequence ID" value="CEG01897.1"/>
    <property type="molecule type" value="Genomic_DNA"/>
</dbReference>
<evidence type="ECO:0000256" key="4">
    <source>
        <dbReference type="SAM" id="MobiDB-lite"/>
    </source>
</evidence>
<dbReference type="OrthoDB" id="10604018at2759"/>
<reference evidence="6" key="1">
    <citation type="journal article" date="2006" name="Proc. Natl. Acad. Sci. U.S.A.">
        <title>Genome analysis of the smallest free-living eukaryote Ostreococcus tauri unveils many unique features.</title>
        <authorList>
            <person name="Derelle E."/>
            <person name="Ferraz C."/>
            <person name="Rombauts S."/>
            <person name="Rouze P."/>
            <person name="Worden A.Z."/>
            <person name="Robbens S."/>
            <person name="Partensky F."/>
            <person name="Degroeve S."/>
            <person name="Echeynie S."/>
            <person name="Cooke R."/>
            <person name="Saeys Y."/>
            <person name="Wuyts J."/>
            <person name="Jabbari K."/>
            <person name="Bowler C."/>
            <person name="Panaud O."/>
            <person name="Piegu B."/>
            <person name="Ball S.G."/>
            <person name="Ral J.-P."/>
            <person name="Bouget F.-Y."/>
            <person name="Piganeau G."/>
            <person name="De Baets B."/>
            <person name="Picard A."/>
            <person name="Delseny M."/>
            <person name="Demaille J."/>
            <person name="Van de Peer Y."/>
            <person name="Moreau H."/>
        </authorList>
    </citation>
    <scope>NUCLEOTIDE SEQUENCE [LARGE SCALE GENOMIC DNA]</scope>
    <source>
        <strain evidence="6">OTTH 0595 / CCAP 157/2 / RCC745</strain>
    </source>
</reference>
<dbReference type="KEGG" id="ota:OT_ostta19g00180"/>
<dbReference type="RefSeq" id="XP_003084276.2">
    <property type="nucleotide sequence ID" value="XM_003084228.2"/>
</dbReference>
<evidence type="ECO:0000256" key="3">
    <source>
        <dbReference type="ARBA" id="ARBA00023242"/>
    </source>
</evidence>
<dbReference type="InterPro" id="IPR052435">
    <property type="entry name" value="YY1-Transcr_Regul"/>
</dbReference>
<reference evidence="5 6" key="2">
    <citation type="journal article" date="2014" name="BMC Genomics">
        <title>An improved genome of the model marine alga Ostreococcus tauri unfolds by assessing Illumina de novo assemblies.</title>
        <authorList>
            <person name="Blanc-Mathieu R."/>
            <person name="Verhelst B."/>
            <person name="Derelle E."/>
            <person name="Rombauts S."/>
            <person name="Bouget F.Y."/>
            <person name="Carre I."/>
            <person name="Chateau A."/>
            <person name="Eyre-Walker A."/>
            <person name="Grimsley N."/>
            <person name="Moreau H."/>
            <person name="Piegu B."/>
            <person name="Rivals E."/>
            <person name="Schackwitz W."/>
            <person name="Van de Peer Y."/>
            <person name="Piganeau G."/>
        </authorList>
    </citation>
    <scope>NUCLEOTIDE SEQUENCE [LARGE SCALE GENOMIC DNA]</scope>
    <source>
        <strain evidence="6">OTTH 0595 / CCAP 157/2 / RCC745</strain>
    </source>
</reference>
<evidence type="ECO:0000313" key="5">
    <source>
        <dbReference type="EMBL" id="CEG01897.1"/>
    </source>
</evidence>
<dbReference type="GeneID" id="9838522"/>
<evidence type="ECO:0000313" key="6">
    <source>
        <dbReference type="Proteomes" id="UP000009170"/>
    </source>
</evidence>
<dbReference type="GO" id="GO:0005634">
    <property type="term" value="C:nucleus"/>
    <property type="evidence" value="ECO:0007669"/>
    <property type="project" value="TreeGrafter"/>
</dbReference>
<dbReference type="PANTHER" id="PTHR16088:SF3">
    <property type="entry name" value="GON-4-LIKE PROTEIN"/>
    <property type="match status" value="1"/>
</dbReference>
<evidence type="ECO:0000256" key="1">
    <source>
        <dbReference type="ARBA" id="ARBA00023015"/>
    </source>
</evidence>
<feature type="compositionally biased region" description="Polar residues" evidence="4">
    <location>
        <begin position="468"/>
        <end position="481"/>
    </location>
</feature>
<dbReference type="PANTHER" id="PTHR16088">
    <property type="entry name" value="YY1 ASSOCIATED PROTEIN-RELATED"/>
    <property type="match status" value="1"/>
</dbReference>
<dbReference type="InParanoid" id="A0A096PBD4"/>